<dbReference type="InterPro" id="IPR014345">
    <property type="entry name" value="XrtA_polysacc_chain"/>
</dbReference>
<gene>
    <name evidence="3" type="ORF">J2X06_001371</name>
</gene>
<feature type="transmembrane region" description="Helical" evidence="2">
    <location>
        <begin position="435"/>
        <end position="458"/>
    </location>
</feature>
<keyword evidence="4" id="KW-1185">Reference proteome</keyword>
<name>A0ABU1W9B6_9GAMM</name>
<sequence length="524" mass="57335">MNTALVEWVAPESRLPTTATLLPVVFEETRRRPVFLAAIFATIALGALFFGLTLSKNYTSSTTIMVDENTLATGKSPANAEVVDRSAIAREVAFSRKVMREVLKVGGWMDSHPSALEQEQLIKQIANRTDISSSKQMPNLVRVSYSDSSPLRAYRVAGKIGEMIIQESLAARAAQAKSAYEFTSAQVARYHTRLRDAEAKLAAFRKANPDARAGSDDDVIRRIAELRRAVDDARLDLADAQAAQGALRSQLSRQSPLGVMQSRGSMMQVQMAELQAERAKLLLSYTDQHPDVVRINSQIRDLQSGVRSRAAAESTLVVPRGASAGTASLNPVYGDISTRLADASGRTAASSERIKLGRELLEEEMARSERVASASGVMTELTRDYEVNRDVYKELLKRRENAQVAMSMDTEKRGLTFRVLEPAAIPLQPSGGLRLVHVAGIGLFLAVIAPLLFVFGLLKMDNRVRSPAQVEQLAGLPVLGTIPMQNTQRRREDSKRKLGIACILILVVPLAYGLALSARWILAQ</sequence>
<accession>A0ABU1W9B6</accession>
<evidence type="ECO:0000256" key="2">
    <source>
        <dbReference type="SAM" id="Phobius"/>
    </source>
</evidence>
<dbReference type="Proteomes" id="UP001251524">
    <property type="component" value="Unassembled WGS sequence"/>
</dbReference>
<keyword evidence="2" id="KW-0472">Membrane</keyword>
<comment type="caution">
    <text evidence="3">The sequence shown here is derived from an EMBL/GenBank/DDBJ whole genome shotgun (WGS) entry which is preliminary data.</text>
</comment>
<dbReference type="PANTHER" id="PTHR32309:SF31">
    <property type="entry name" value="CAPSULAR EXOPOLYSACCHARIDE FAMILY"/>
    <property type="match status" value="1"/>
</dbReference>
<dbReference type="InterPro" id="IPR050445">
    <property type="entry name" value="Bact_polysacc_biosynth/exp"/>
</dbReference>
<feature type="coiled-coil region" evidence="1">
    <location>
        <begin position="187"/>
        <end position="243"/>
    </location>
</feature>
<evidence type="ECO:0000256" key="1">
    <source>
        <dbReference type="SAM" id="Coils"/>
    </source>
</evidence>
<feature type="transmembrane region" description="Helical" evidence="2">
    <location>
        <begin position="34"/>
        <end position="54"/>
    </location>
</feature>
<proteinExistence type="predicted"/>
<keyword evidence="1" id="KW-0175">Coiled coil</keyword>
<evidence type="ECO:0000313" key="3">
    <source>
        <dbReference type="EMBL" id="MDR7134187.1"/>
    </source>
</evidence>
<keyword evidence="2" id="KW-0812">Transmembrane</keyword>
<organism evidence="3 4">
    <name type="scientific">Lysobacter niastensis</name>
    <dbReference type="NCBI Taxonomy" id="380629"/>
    <lineage>
        <taxon>Bacteria</taxon>
        <taxon>Pseudomonadati</taxon>
        <taxon>Pseudomonadota</taxon>
        <taxon>Gammaproteobacteria</taxon>
        <taxon>Lysobacterales</taxon>
        <taxon>Lysobacteraceae</taxon>
        <taxon>Lysobacter</taxon>
    </lineage>
</organism>
<keyword evidence="2" id="KW-1133">Transmembrane helix</keyword>
<dbReference type="NCBIfam" id="TIGR03007">
    <property type="entry name" value="pepcterm_ChnLen"/>
    <property type="match status" value="1"/>
</dbReference>
<protein>
    <submittedName>
        <fullName evidence="3">Polysaccharide chain length determinant protein (PEP-CTERM system associated)</fullName>
    </submittedName>
</protein>
<dbReference type="EMBL" id="JAVDVY010000001">
    <property type="protein sequence ID" value="MDR7134187.1"/>
    <property type="molecule type" value="Genomic_DNA"/>
</dbReference>
<dbReference type="RefSeq" id="WP_310060015.1">
    <property type="nucleotide sequence ID" value="NZ_JAVDVY010000001.1"/>
</dbReference>
<evidence type="ECO:0000313" key="4">
    <source>
        <dbReference type="Proteomes" id="UP001251524"/>
    </source>
</evidence>
<feature type="transmembrane region" description="Helical" evidence="2">
    <location>
        <begin position="498"/>
        <end position="522"/>
    </location>
</feature>
<dbReference type="PANTHER" id="PTHR32309">
    <property type="entry name" value="TYROSINE-PROTEIN KINASE"/>
    <property type="match status" value="1"/>
</dbReference>
<reference evidence="3 4" key="1">
    <citation type="submission" date="2023-07" db="EMBL/GenBank/DDBJ databases">
        <title>Sorghum-associated microbial communities from plants grown in Nebraska, USA.</title>
        <authorList>
            <person name="Schachtman D."/>
        </authorList>
    </citation>
    <scope>NUCLEOTIDE SEQUENCE [LARGE SCALE GENOMIC DNA]</scope>
    <source>
        <strain evidence="3 4">BE198</strain>
    </source>
</reference>